<organism evidence="4 5">
    <name type="scientific">Sphingomonas humi</name>
    <dbReference type="NCBI Taxonomy" id="335630"/>
    <lineage>
        <taxon>Bacteria</taxon>
        <taxon>Pseudomonadati</taxon>
        <taxon>Pseudomonadota</taxon>
        <taxon>Alphaproteobacteria</taxon>
        <taxon>Sphingomonadales</taxon>
        <taxon>Sphingomonadaceae</taxon>
        <taxon>Sphingomonas</taxon>
    </lineage>
</organism>
<keyword evidence="5" id="KW-1185">Reference proteome</keyword>
<dbReference type="Gene3D" id="2.60.260.20">
    <property type="entry name" value="Urease metallochaperone UreE, N-terminal domain"/>
    <property type="match status" value="2"/>
</dbReference>
<comment type="caution">
    <text evidence="4">The sequence shown here is derived from an EMBL/GenBank/DDBJ whole genome shotgun (WGS) entry which is preliminary data.</text>
</comment>
<proteinExistence type="predicted"/>
<gene>
    <name evidence="4" type="ORF">GCM10022211_01360</name>
</gene>
<dbReference type="InterPro" id="IPR002939">
    <property type="entry name" value="DnaJ_C"/>
</dbReference>
<evidence type="ECO:0000259" key="3">
    <source>
        <dbReference type="PROSITE" id="PS50076"/>
    </source>
</evidence>
<dbReference type="Pfam" id="PF01556">
    <property type="entry name" value="DnaJ_C"/>
    <property type="match status" value="1"/>
</dbReference>
<dbReference type="PROSITE" id="PS00636">
    <property type="entry name" value="DNAJ_1"/>
    <property type="match status" value="1"/>
</dbReference>
<evidence type="ECO:0000313" key="4">
    <source>
        <dbReference type="EMBL" id="GAA3996254.1"/>
    </source>
</evidence>
<dbReference type="PROSITE" id="PS50076">
    <property type="entry name" value="DNAJ_2"/>
    <property type="match status" value="1"/>
</dbReference>
<evidence type="ECO:0000313" key="5">
    <source>
        <dbReference type="Proteomes" id="UP001501310"/>
    </source>
</evidence>
<dbReference type="Gene3D" id="1.10.287.110">
    <property type="entry name" value="DnaJ domain"/>
    <property type="match status" value="1"/>
</dbReference>
<dbReference type="PANTHER" id="PTHR43096:SF52">
    <property type="entry name" value="DNAJ HOMOLOG 1, MITOCHONDRIAL-RELATED"/>
    <property type="match status" value="1"/>
</dbReference>
<keyword evidence="1" id="KW-0143">Chaperone</keyword>
<name>A0ABP7REE5_9SPHN</name>
<dbReference type="CDD" id="cd10747">
    <property type="entry name" value="DnaJ_C"/>
    <property type="match status" value="1"/>
</dbReference>
<dbReference type="Proteomes" id="UP001501310">
    <property type="component" value="Unassembled WGS sequence"/>
</dbReference>
<protein>
    <submittedName>
        <fullName evidence="4">DnaJ C-terminal domain-containing protein</fullName>
    </submittedName>
</protein>
<dbReference type="Pfam" id="PF00226">
    <property type="entry name" value="DnaJ"/>
    <property type="match status" value="1"/>
</dbReference>
<dbReference type="InterPro" id="IPR001623">
    <property type="entry name" value="DnaJ_domain"/>
</dbReference>
<evidence type="ECO:0000256" key="2">
    <source>
        <dbReference type="SAM" id="MobiDB-lite"/>
    </source>
</evidence>
<sequence length="343" mass="35154">MGTSRRLYPVPALAGKQSLPYVGGMDLYAQLGVKRGATEAEIKKAYRSLAKQLHPDRNKDNPKAAERFSKVTQAYDLLSDADKRARYDRGEIDEEGNPKSPFGGFGGGGGGHYGGARGGASGFEGFPGGGGGASGGPDLSDLFEGLFGGAGGARRGGGSPFGGGGARMAVKGADVAYRLTVPFADAATLAPQRVTLADGATIELKLPKGVEDGAKIRLAGKGEAGPAGKGDAIVTIAIEPHRFFTRDGQHVRLELPVSLREAVLGAKVKVPTPDGAIMLSVPKGASSGKVLRVKGRGFTDKSGTRGDLLVTLMIDLPAGNADLERFVEGWSGGEGNPRAGLGV</sequence>
<feature type="domain" description="J" evidence="3">
    <location>
        <begin position="26"/>
        <end position="91"/>
    </location>
</feature>
<dbReference type="CDD" id="cd06257">
    <property type="entry name" value="DnaJ"/>
    <property type="match status" value="1"/>
</dbReference>
<reference evidence="5" key="1">
    <citation type="journal article" date="2019" name="Int. J. Syst. Evol. Microbiol.">
        <title>The Global Catalogue of Microorganisms (GCM) 10K type strain sequencing project: providing services to taxonomists for standard genome sequencing and annotation.</title>
        <authorList>
            <consortium name="The Broad Institute Genomics Platform"/>
            <consortium name="The Broad Institute Genome Sequencing Center for Infectious Disease"/>
            <person name="Wu L."/>
            <person name="Ma J."/>
        </authorList>
    </citation>
    <scope>NUCLEOTIDE SEQUENCE [LARGE SCALE GENOMIC DNA]</scope>
    <source>
        <strain evidence="5">JCM 16603</strain>
    </source>
</reference>
<dbReference type="InterPro" id="IPR008971">
    <property type="entry name" value="HSP40/DnaJ_pept-bd"/>
</dbReference>
<dbReference type="SMART" id="SM00271">
    <property type="entry name" value="DnaJ"/>
    <property type="match status" value="1"/>
</dbReference>
<dbReference type="PANTHER" id="PTHR43096">
    <property type="entry name" value="DNAJ HOMOLOG 1, MITOCHONDRIAL-RELATED"/>
    <property type="match status" value="1"/>
</dbReference>
<dbReference type="PRINTS" id="PR00625">
    <property type="entry name" value="JDOMAIN"/>
</dbReference>
<dbReference type="SUPFAM" id="SSF49493">
    <property type="entry name" value="HSP40/DnaJ peptide-binding domain"/>
    <property type="match status" value="2"/>
</dbReference>
<dbReference type="SUPFAM" id="SSF46565">
    <property type="entry name" value="Chaperone J-domain"/>
    <property type="match status" value="1"/>
</dbReference>
<feature type="region of interest" description="Disordered" evidence="2">
    <location>
        <begin position="88"/>
        <end position="110"/>
    </location>
</feature>
<dbReference type="InterPro" id="IPR036869">
    <property type="entry name" value="J_dom_sf"/>
</dbReference>
<evidence type="ECO:0000256" key="1">
    <source>
        <dbReference type="ARBA" id="ARBA00023186"/>
    </source>
</evidence>
<dbReference type="EMBL" id="BAAAZD010000001">
    <property type="protein sequence ID" value="GAA3996254.1"/>
    <property type="molecule type" value="Genomic_DNA"/>
</dbReference>
<dbReference type="InterPro" id="IPR018253">
    <property type="entry name" value="DnaJ_domain_CS"/>
</dbReference>
<accession>A0ABP7REE5</accession>